<accession>A0ABX1THV6</accession>
<organism evidence="2 3">
    <name type="scientific">Candidatus Competibacter phosphatis</name>
    <dbReference type="NCBI Taxonomy" id="221280"/>
    <lineage>
        <taxon>Bacteria</taxon>
        <taxon>Pseudomonadati</taxon>
        <taxon>Pseudomonadota</taxon>
        <taxon>Gammaproteobacteria</taxon>
        <taxon>Candidatus Competibacteraceae</taxon>
        <taxon>Candidatus Competibacter</taxon>
    </lineage>
</organism>
<protein>
    <submittedName>
        <fullName evidence="2">Glycosyltransferase</fullName>
    </submittedName>
</protein>
<keyword evidence="3" id="KW-1185">Reference proteome</keyword>
<dbReference type="PANTHER" id="PTHR41244">
    <property type="entry name" value="RHAMNAN SYNTHESIS F"/>
    <property type="match status" value="1"/>
</dbReference>
<dbReference type="RefSeq" id="WP_169248218.1">
    <property type="nucleotide sequence ID" value="NZ_SPMZ01000017.1"/>
</dbReference>
<dbReference type="Gene3D" id="3.90.550.10">
    <property type="entry name" value="Spore Coat Polysaccharide Biosynthesis Protein SpsA, Chain A"/>
    <property type="match status" value="1"/>
</dbReference>
<dbReference type="CDD" id="cd11579">
    <property type="entry name" value="Glyco_tran_WbsX"/>
    <property type="match status" value="1"/>
</dbReference>
<dbReference type="InterPro" id="IPR032719">
    <property type="entry name" value="WbsX"/>
</dbReference>
<dbReference type="PANTHER" id="PTHR41244:SF1">
    <property type="entry name" value="GLYCOSYLTRANSFERASE"/>
    <property type="match status" value="1"/>
</dbReference>
<proteinExistence type="predicted"/>
<gene>
    <name evidence="2" type="ORF">E4P82_06900</name>
</gene>
<dbReference type="Gene3D" id="3.20.20.80">
    <property type="entry name" value="Glycosidases"/>
    <property type="match status" value="1"/>
</dbReference>
<evidence type="ECO:0000313" key="2">
    <source>
        <dbReference type="EMBL" id="NMQ18958.1"/>
    </source>
</evidence>
<dbReference type="Pfam" id="PF14307">
    <property type="entry name" value="Glyco_tran_WbsX"/>
    <property type="match status" value="1"/>
</dbReference>
<name>A0ABX1THV6_9GAMM</name>
<dbReference type="EMBL" id="SPMZ01000017">
    <property type="protein sequence ID" value="NMQ18958.1"/>
    <property type="molecule type" value="Genomic_DNA"/>
</dbReference>
<dbReference type="CDD" id="cd04186">
    <property type="entry name" value="GT_2_like_c"/>
    <property type="match status" value="1"/>
</dbReference>
<evidence type="ECO:0000313" key="3">
    <source>
        <dbReference type="Proteomes" id="UP000760480"/>
    </source>
</evidence>
<comment type="caution">
    <text evidence="2">The sequence shown here is derived from an EMBL/GenBank/DDBJ whole genome shotgun (WGS) entry which is preliminary data.</text>
</comment>
<dbReference type="Pfam" id="PF00535">
    <property type="entry name" value="Glycos_transf_2"/>
    <property type="match status" value="1"/>
</dbReference>
<feature type="domain" description="Glycosyltransferase 2-like" evidence="1">
    <location>
        <begin position="108"/>
        <end position="231"/>
    </location>
</feature>
<dbReference type="InterPro" id="IPR001173">
    <property type="entry name" value="Glyco_trans_2-like"/>
</dbReference>
<evidence type="ECO:0000259" key="1">
    <source>
        <dbReference type="Pfam" id="PF00535"/>
    </source>
</evidence>
<dbReference type="Proteomes" id="UP000760480">
    <property type="component" value="Unassembled WGS sequence"/>
</dbReference>
<dbReference type="InterPro" id="IPR029044">
    <property type="entry name" value="Nucleotide-diphossugar_trans"/>
</dbReference>
<sequence length="701" mass="80604">MPSRIRILAGQCARFLYRRLPLPLSVKWRIKSFLYRHLGALLKSSANYQQWLIQTAATRPATVQAADPATVPPPPPPIPPPMVEIGPEGIEGLTARLRFIAPEEPLVSVIVPAFNQIEYTVRCLASLHQHPPEVSYELIVVDDASSDATERLLSHMPGLRYLRNPENLGFLRTANRGATQARGHYLLFLNNDTQVLPGWLDRLVEVFTTHPDTGIVGAKLIYPSGHLQEAGAALRRDGTVDLIGLNDDPAKPQYNIMREVDHCSGACLLIETALFRDLGGFDEIYAPAYFEDCDLSLRVRERGRKIIYQPAAEAIHHLSVTTNRDGQKLRQIEHNRQIYLERWGTVLQALDQVRLIAFYLPQYHPIPENDHWWGKGFTEWTNVTKAVPNFTGHHQPRLPADLGFYDLRLPEVREEQADLARRYGIYGFCYYYYWFAGKRLLNRPLDDVVQSGRPDFPFCVCWANENWSRRWDGLDAEILIAQDHSDEDDLNFIKTLEPALRDRRYIRMDGRPLLLVYRPSLLPDAARTAEIWRRYCREAGLGELYLATVQSFGNTDNPRGFGFDAAVEFPPHAMAVLAEQPANLLNPDFQGRFYDYVATANFFMNRPPMPYPFFRTAMPSWDNTARRQDASDIFLNAEPEYYERWLKHLVDETRQFRQGDERLLFVNAWNEWAEGNYLEPDRKFGHRYLETTRNALGSLGC</sequence>
<dbReference type="SUPFAM" id="SSF53448">
    <property type="entry name" value="Nucleotide-diphospho-sugar transferases"/>
    <property type="match status" value="1"/>
</dbReference>
<reference evidence="2 3" key="1">
    <citation type="submission" date="2019-03" db="EMBL/GenBank/DDBJ databases">
        <title>Metabolic reconstructions from genomes of highly enriched 'Candidatus Accumulibacter' and 'Candidatus Competibacter' bioreactor populations.</title>
        <authorList>
            <person name="Annavajhala M.K."/>
            <person name="Welles L."/>
            <person name="Abbas B."/>
            <person name="Sorokin D."/>
            <person name="Park H."/>
            <person name="Van Loosdrecht M."/>
            <person name="Chandran K."/>
        </authorList>
    </citation>
    <scope>NUCLEOTIDE SEQUENCE [LARGE SCALE GENOMIC DNA]</scope>
    <source>
        <strain evidence="2 3">SBR_G</strain>
    </source>
</reference>